<dbReference type="PANTHER" id="PTHR30476:SF0">
    <property type="entry name" value="UPF0234 PROTEIN YAJQ"/>
    <property type="match status" value="1"/>
</dbReference>
<dbReference type="Proteomes" id="UP001139488">
    <property type="component" value="Unassembled WGS sequence"/>
</dbReference>
<accession>A0A9X2AYG6</accession>
<dbReference type="Gene3D" id="3.30.70.860">
    <property type="match status" value="1"/>
</dbReference>
<dbReference type="HAMAP" id="MF_00632">
    <property type="entry name" value="UPF0234"/>
    <property type="match status" value="1"/>
</dbReference>
<reference evidence="4" key="1">
    <citation type="submission" date="2021-11" db="EMBL/GenBank/DDBJ databases">
        <title>Vibrio ZSDE26 sp. nov. and Vibrio ZSDZ34 sp. nov., isolated from coastal seawater in Qingdao.</title>
        <authorList>
            <person name="Zhang P."/>
        </authorList>
    </citation>
    <scope>NUCLEOTIDE SEQUENCE</scope>
    <source>
        <strain evidence="4">ZSDZ34</strain>
    </source>
</reference>
<organism evidence="4 5">
    <name type="scientific">Vibrio gelatinilyticus</name>
    <dbReference type="NCBI Taxonomy" id="2893468"/>
    <lineage>
        <taxon>Bacteria</taxon>
        <taxon>Pseudomonadati</taxon>
        <taxon>Pseudomonadota</taxon>
        <taxon>Gammaproteobacteria</taxon>
        <taxon>Vibrionales</taxon>
        <taxon>Vibrionaceae</taxon>
        <taxon>Vibrio</taxon>
    </lineage>
</organism>
<name>A0A9X2AYG6_9VIBR</name>
<evidence type="ECO:0000256" key="3">
    <source>
        <dbReference type="HAMAP-Rule" id="MF_00632"/>
    </source>
</evidence>
<dbReference type="PANTHER" id="PTHR30476">
    <property type="entry name" value="UPF0234 PROTEIN YAJQ"/>
    <property type="match status" value="1"/>
</dbReference>
<comment type="similarity">
    <text evidence="2 3">Belongs to the YajQ family.</text>
</comment>
<dbReference type="NCBIfam" id="NF003819">
    <property type="entry name" value="PRK05412.1"/>
    <property type="match status" value="1"/>
</dbReference>
<evidence type="ECO:0000313" key="5">
    <source>
        <dbReference type="Proteomes" id="UP001139488"/>
    </source>
</evidence>
<keyword evidence="5" id="KW-1185">Reference proteome</keyword>
<evidence type="ECO:0000256" key="1">
    <source>
        <dbReference type="ARBA" id="ARBA00022741"/>
    </source>
</evidence>
<gene>
    <name evidence="4" type="ORF">LNL84_07260</name>
</gene>
<dbReference type="EMBL" id="JAJNNZ010000004">
    <property type="protein sequence ID" value="MCJ2376633.1"/>
    <property type="molecule type" value="Genomic_DNA"/>
</dbReference>
<keyword evidence="1 3" id="KW-0547">Nucleotide-binding</keyword>
<dbReference type="GO" id="GO:0005829">
    <property type="term" value="C:cytosol"/>
    <property type="evidence" value="ECO:0007669"/>
    <property type="project" value="TreeGrafter"/>
</dbReference>
<dbReference type="FunFam" id="3.30.70.860:FF:000001">
    <property type="entry name" value="UPF0234 protein YajQ"/>
    <property type="match status" value="1"/>
</dbReference>
<dbReference type="FunFam" id="3.30.70.990:FF:000001">
    <property type="entry name" value="UPF0234 protein YajQ"/>
    <property type="match status" value="1"/>
</dbReference>
<dbReference type="CDD" id="cd11740">
    <property type="entry name" value="YajQ_like"/>
    <property type="match status" value="1"/>
</dbReference>
<sequence>MPSFDIISEVDTVELRNAVDNANRELSTRFDFRNVEASFSLKDETVKLSSESDFQLKQMRDILRGNLTKRGVDVNAMDSQTAEQTGKLWHQNILFKQGVETAVAKKIVKAVKDAKIKAQVSIQGEKVRVTGKKRDDLQAVIALVKENELGQPFQFNNFRD</sequence>
<dbReference type="InterPro" id="IPR036183">
    <property type="entry name" value="YajQ-like_sf"/>
</dbReference>
<dbReference type="SUPFAM" id="SSF89963">
    <property type="entry name" value="YajQ-like"/>
    <property type="match status" value="2"/>
</dbReference>
<proteinExistence type="inferred from homology"/>
<comment type="caution">
    <text evidence="4">The sequence shown here is derived from an EMBL/GenBank/DDBJ whole genome shotgun (WGS) entry which is preliminary data.</text>
</comment>
<evidence type="ECO:0000256" key="2">
    <source>
        <dbReference type="ARBA" id="ARBA00093450"/>
    </source>
</evidence>
<dbReference type="GO" id="GO:0000166">
    <property type="term" value="F:nucleotide binding"/>
    <property type="evidence" value="ECO:0007669"/>
    <property type="project" value="UniProtKB-UniRule"/>
</dbReference>
<dbReference type="AlphaFoldDB" id="A0A9X2AYG6"/>
<dbReference type="InterPro" id="IPR035570">
    <property type="entry name" value="UPF0234_N"/>
</dbReference>
<evidence type="ECO:0000313" key="4">
    <source>
        <dbReference type="EMBL" id="MCJ2376633.1"/>
    </source>
</evidence>
<dbReference type="RefSeq" id="WP_244356359.1">
    <property type="nucleotide sequence ID" value="NZ_JAJNNZ010000004.1"/>
</dbReference>
<dbReference type="Pfam" id="PF04461">
    <property type="entry name" value="YajQ"/>
    <property type="match status" value="1"/>
</dbReference>
<comment type="function">
    <text evidence="3">Nucleotide-binding protein.</text>
</comment>
<dbReference type="InterPro" id="IPR007551">
    <property type="entry name" value="YajQ/Smlt4090-like"/>
</dbReference>
<dbReference type="InterPro" id="IPR035571">
    <property type="entry name" value="UPF0234-like_C"/>
</dbReference>
<dbReference type="Gene3D" id="3.30.70.990">
    <property type="entry name" value="YajQ-like, domain 2"/>
    <property type="match status" value="1"/>
</dbReference>
<protein>
    <recommendedName>
        <fullName evidence="3">Nucleotide-binding protein LNL84_07260</fullName>
    </recommendedName>
</protein>